<evidence type="ECO:0000256" key="7">
    <source>
        <dbReference type="ARBA" id="ARBA00022723"/>
    </source>
</evidence>
<reference evidence="22" key="1">
    <citation type="submission" date="2013-09" db="EMBL/GenBank/DDBJ databases">
        <title>Cloning, sequence analysis and tissue-specific expression of aminopeptidase N cDNA from Mamestra brassicae.</title>
        <authorList>
            <person name="Zhu M."/>
            <person name="Han L."/>
            <person name="Zhao K."/>
        </authorList>
    </citation>
    <scope>NUCLEOTIDE SEQUENCE</scope>
</reference>
<organism evidence="22">
    <name type="scientific">Mamestra brassicae</name>
    <name type="common">Cabbage moth</name>
    <dbReference type="NCBI Taxonomy" id="55057"/>
    <lineage>
        <taxon>Eukaryota</taxon>
        <taxon>Metazoa</taxon>
        <taxon>Ecdysozoa</taxon>
        <taxon>Arthropoda</taxon>
        <taxon>Hexapoda</taxon>
        <taxon>Insecta</taxon>
        <taxon>Pterygota</taxon>
        <taxon>Neoptera</taxon>
        <taxon>Endopterygota</taxon>
        <taxon>Lepidoptera</taxon>
        <taxon>Glossata</taxon>
        <taxon>Ditrysia</taxon>
        <taxon>Noctuoidea</taxon>
        <taxon>Noctuidae</taxon>
        <taxon>Noctuinae</taxon>
        <taxon>Hadenini</taxon>
        <taxon>Mamestra</taxon>
    </lineage>
</organism>
<dbReference type="InterPro" id="IPR034016">
    <property type="entry name" value="M1_APN-typ"/>
</dbReference>
<evidence type="ECO:0000256" key="12">
    <source>
        <dbReference type="ARBA" id="ARBA00023136"/>
    </source>
</evidence>
<keyword evidence="12" id="KW-0472">Membrane</keyword>
<feature type="domain" description="ERAP1-like C-terminal" evidence="20">
    <location>
        <begin position="612"/>
        <end position="910"/>
    </location>
</feature>
<dbReference type="Pfam" id="PF17900">
    <property type="entry name" value="Peptidase_M1_N"/>
    <property type="match status" value="1"/>
</dbReference>
<keyword evidence="6" id="KW-0645">Protease</keyword>
<dbReference type="EMBL" id="KF689688">
    <property type="protein sequence ID" value="AHW57924.1"/>
    <property type="molecule type" value="mRNA"/>
</dbReference>
<accession>A0A096XIT2</accession>
<dbReference type="GO" id="GO:0043171">
    <property type="term" value="P:peptide catabolic process"/>
    <property type="evidence" value="ECO:0007669"/>
    <property type="project" value="TreeGrafter"/>
</dbReference>
<dbReference type="Gene3D" id="2.60.40.1910">
    <property type="match status" value="1"/>
</dbReference>
<dbReference type="Pfam" id="PF01433">
    <property type="entry name" value="Peptidase_M1"/>
    <property type="match status" value="1"/>
</dbReference>
<keyword evidence="10 16" id="KW-0862">Zinc</keyword>
<dbReference type="FunFam" id="1.10.390.10:FF:000013">
    <property type="entry name" value="Aminopeptidase N"/>
    <property type="match status" value="1"/>
</dbReference>
<evidence type="ECO:0000256" key="6">
    <source>
        <dbReference type="ARBA" id="ARBA00022670"/>
    </source>
</evidence>
<dbReference type="GO" id="GO:0070006">
    <property type="term" value="F:metalloaminopeptidase activity"/>
    <property type="evidence" value="ECO:0007669"/>
    <property type="project" value="TreeGrafter"/>
</dbReference>
<evidence type="ECO:0000256" key="11">
    <source>
        <dbReference type="ARBA" id="ARBA00023049"/>
    </source>
</evidence>
<dbReference type="GO" id="GO:0005737">
    <property type="term" value="C:cytoplasm"/>
    <property type="evidence" value="ECO:0007669"/>
    <property type="project" value="TreeGrafter"/>
</dbReference>
<dbReference type="Gene3D" id="2.60.40.1730">
    <property type="entry name" value="tricorn interacting facor f3 domain"/>
    <property type="match status" value="1"/>
</dbReference>
<keyword evidence="9" id="KW-0378">Hydrolase</keyword>
<evidence type="ECO:0000256" key="17">
    <source>
        <dbReference type="PIRSR" id="PIRSR634016-4"/>
    </source>
</evidence>
<dbReference type="GO" id="GO:0006508">
    <property type="term" value="P:proteolysis"/>
    <property type="evidence" value="ECO:0007669"/>
    <property type="project" value="UniProtKB-KW"/>
</dbReference>
<evidence type="ECO:0000256" key="4">
    <source>
        <dbReference type="ARBA" id="ARBA00022475"/>
    </source>
</evidence>
<feature type="signal peptide" evidence="18">
    <location>
        <begin position="1"/>
        <end position="20"/>
    </location>
</feature>
<evidence type="ECO:0000256" key="13">
    <source>
        <dbReference type="ARBA" id="ARBA00023180"/>
    </source>
</evidence>
<sequence>MAAIKLIVLSLAYICATAIADVALRPVTRNTIFTDERFEGEVFENVDAFDDIELSSGAVSPFRLPTTTRPSNYRVHWNIDLVTLRYSGTVVITLSATQANVNEIVIHSDHTTLTSVVLRQGTTIIQSNHTLQQEYQFLRVTLNEGVLQYNAVNPVQYTLTINFNANMRDDMYGIYHSWYRNVGTDSAIRWMATTQFQATAARYAFPCYDEPSFKATFDVTITRAANLKSWFCTLRSSTSVSTDPNYVGYENDVYHTTPIMSTYLLALIVADYSAVQFPVTGVVRHEVIARPGAIYDGQGDYAQETGQALLAWMNTHTNYDFFSQNANLKMTQAAIPDFGAGAMENWGLLTYREAYLLYTQQHTNSYFKQLIAYILSHEIAHMWFGNLVTNDWWDVLWLNEGFARYYQYFLTAAVVDMGLATRFITEQVHTSLLSDSSDHPHPLTNPGVGSPASVSAMFSTITYNKGAAVIRMTEHLLGSDVHRQGLRNYLREKDFSTVKPIDLFNNLDLAGRSAGAFNAYGTEFNFVDYYKSWTEQPGHPVLQVTINHRTGQMTIYQRRFNINTGYSRENTKYIIPITFTSAPNIDFTNTKPSHILTKAVTVIDRNAYGDHWTILNVQQAGFYRVNYDNFTWDLITRALRGNDRPYIHEYNRAQIVNDVFQFARSGIMSYERAMNILSFLEFETAYAPWVAAITGFNWVRARLHGEPELAELNRRIIQWSLLAITQLTYYPIANEDFMRSYLRYQLAPVLCNLGVEGCLNAAYTQFDQLRTAGIEVPVDSRNWVYCNALRRGNAEDFNFLWTRFRNHNVYTEKILLLQTLGCTSDDASLRTFVDAIVQSNNLIRRQDYTTAFNTAVSGNEANTQKVFQYIQQNLAAVIHAFGNARTPLSYVSARLRTEAEVIAFQTWANNTRSILDTSYALVYSDAENTLESIRLSPAIANDLNNFFENGLQEFTTTPVPASTAAPATSARPVLVEPVTPGLPDSAVSTFASIFLLAIAAVAHIIL</sequence>
<dbReference type="GO" id="GO:0005615">
    <property type="term" value="C:extracellular space"/>
    <property type="evidence" value="ECO:0007669"/>
    <property type="project" value="TreeGrafter"/>
</dbReference>
<keyword evidence="4" id="KW-1003">Cell membrane</keyword>
<dbReference type="Gene3D" id="1.25.50.20">
    <property type="match status" value="1"/>
</dbReference>
<evidence type="ECO:0000256" key="10">
    <source>
        <dbReference type="ARBA" id="ARBA00022833"/>
    </source>
</evidence>
<dbReference type="MEROPS" id="M01.013"/>
<dbReference type="GO" id="GO:0005886">
    <property type="term" value="C:plasma membrane"/>
    <property type="evidence" value="ECO:0007669"/>
    <property type="project" value="UniProtKB-SubCell"/>
</dbReference>
<dbReference type="GO" id="GO:0008270">
    <property type="term" value="F:zinc ion binding"/>
    <property type="evidence" value="ECO:0007669"/>
    <property type="project" value="InterPro"/>
</dbReference>
<evidence type="ECO:0000256" key="3">
    <source>
        <dbReference type="ARBA" id="ARBA00022438"/>
    </source>
</evidence>
<comment type="subcellular location">
    <subcellularLocation>
        <location evidence="1">Cell membrane</location>
        <topology evidence="1">Lipid-anchor</topology>
        <topology evidence="1">GPI-anchor</topology>
    </subcellularLocation>
</comment>
<dbReference type="InterPro" id="IPR050344">
    <property type="entry name" value="Peptidase_M1_aminopeptidases"/>
</dbReference>
<dbReference type="InterPro" id="IPR045357">
    <property type="entry name" value="Aminopeptidase_N-like_N"/>
</dbReference>
<dbReference type="CDD" id="cd09601">
    <property type="entry name" value="M1_APN-Q_like"/>
    <property type="match status" value="1"/>
</dbReference>
<keyword evidence="13" id="KW-0325">Glycoprotein</keyword>
<evidence type="ECO:0000256" key="15">
    <source>
        <dbReference type="PIRSR" id="PIRSR634016-1"/>
    </source>
</evidence>
<feature type="chain" id="PRO_5001926804" evidence="18">
    <location>
        <begin position="21"/>
        <end position="1006"/>
    </location>
</feature>
<dbReference type="PANTHER" id="PTHR11533">
    <property type="entry name" value="PROTEASE M1 ZINC METALLOPROTEASE"/>
    <property type="match status" value="1"/>
</dbReference>
<dbReference type="InterPro" id="IPR042097">
    <property type="entry name" value="Aminopeptidase_N-like_N_sf"/>
</dbReference>
<dbReference type="SUPFAM" id="SSF63737">
    <property type="entry name" value="Leukotriene A4 hydrolase N-terminal domain"/>
    <property type="match status" value="1"/>
</dbReference>
<dbReference type="PANTHER" id="PTHR11533:SF301">
    <property type="entry name" value="AMINOPEPTIDASE"/>
    <property type="match status" value="1"/>
</dbReference>
<evidence type="ECO:0000259" key="21">
    <source>
        <dbReference type="Pfam" id="PF17900"/>
    </source>
</evidence>
<evidence type="ECO:0000256" key="9">
    <source>
        <dbReference type="ARBA" id="ARBA00022801"/>
    </source>
</evidence>
<dbReference type="InterPro" id="IPR024571">
    <property type="entry name" value="ERAP1-like_C_dom"/>
</dbReference>
<feature type="site" description="Transition state stabilizer" evidence="17">
    <location>
        <position position="463"/>
    </location>
</feature>
<name>A0A096XIT2_MAMBR</name>
<evidence type="ECO:0000256" key="14">
    <source>
        <dbReference type="ARBA" id="ARBA00023288"/>
    </source>
</evidence>
<dbReference type="PRINTS" id="PR00756">
    <property type="entry name" value="ALADIPTASE"/>
</dbReference>
<feature type="binding site" evidence="16">
    <location>
        <position position="381"/>
    </location>
    <ligand>
        <name>Zn(2+)</name>
        <dbReference type="ChEBI" id="CHEBI:29105"/>
        <note>catalytic</note>
    </ligand>
</feature>
<feature type="domain" description="Peptidase M1 membrane alanine aminopeptidase" evidence="19">
    <location>
        <begin position="301"/>
        <end position="508"/>
    </location>
</feature>
<dbReference type="Gene3D" id="1.10.390.10">
    <property type="entry name" value="Neutral Protease Domain 2"/>
    <property type="match status" value="1"/>
</dbReference>
<protein>
    <submittedName>
        <fullName evidence="22">Aminopeptidase N</fullName>
    </submittedName>
</protein>
<proteinExistence type="evidence at transcript level"/>
<keyword evidence="7 16" id="KW-0479">Metal-binding</keyword>
<keyword evidence="11" id="KW-0482">Metalloprotease</keyword>
<evidence type="ECO:0000256" key="8">
    <source>
        <dbReference type="ARBA" id="ARBA00022729"/>
    </source>
</evidence>
<keyword evidence="5" id="KW-0336">GPI-anchor</keyword>
<feature type="binding site" evidence="16">
    <location>
        <position position="400"/>
    </location>
    <ligand>
        <name>Zn(2+)</name>
        <dbReference type="ChEBI" id="CHEBI:29105"/>
        <note>catalytic</note>
    </ligand>
</feature>
<comment type="cofactor">
    <cofactor evidence="16">
        <name>Zn(2+)</name>
        <dbReference type="ChEBI" id="CHEBI:29105"/>
    </cofactor>
    <text evidence="16">Binds 1 zinc ion per subunit.</text>
</comment>
<evidence type="ECO:0000256" key="2">
    <source>
        <dbReference type="ARBA" id="ARBA00010136"/>
    </source>
</evidence>
<dbReference type="InterPro" id="IPR027268">
    <property type="entry name" value="Peptidase_M4/M1_CTD_sf"/>
</dbReference>
<dbReference type="Pfam" id="PF11838">
    <property type="entry name" value="ERAP1_C"/>
    <property type="match status" value="1"/>
</dbReference>
<dbReference type="InterPro" id="IPR001930">
    <property type="entry name" value="Peptidase_M1"/>
</dbReference>
<dbReference type="FunFam" id="2.60.40.1910:FF:000008">
    <property type="entry name" value="Aminopeptidase"/>
    <property type="match status" value="1"/>
</dbReference>
<evidence type="ECO:0000256" key="18">
    <source>
        <dbReference type="SAM" id="SignalP"/>
    </source>
</evidence>
<evidence type="ECO:0000256" key="5">
    <source>
        <dbReference type="ARBA" id="ARBA00022622"/>
    </source>
</evidence>
<dbReference type="InterPro" id="IPR014782">
    <property type="entry name" value="Peptidase_M1_dom"/>
</dbReference>
<dbReference type="GO" id="GO:0098552">
    <property type="term" value="C:side of membrane"/>
    <property type="evidence" value="ECO:0007669"/>
    <property type="project" value="UniProtKB-KW"/>
</dbReference>
<dbReference type="AlphaFoldDB" id="A0A096XIT2"/>
<evidence type="ECO:0000256" key="1">
    <source>
        <dbReference type="ARBA" id="ARBA00004609"/>
    </source>
</evidence>
<keyword evidence="3 22" id="KW-0031">Aminopeptidase</keyword>
<feature type="binding site" evidence="16">
    <location>
        <position position="377"/>
    </location>
    <ligand>
        <name>Zn(2+)</name>
        <dbReference type="ChEBI" id="CHEBI:29105"/>
        <note>catalytic</note>
    </ligand>
</feature>
<dbReference type="SUPFAM" id="SSF55486">
    <property type="entry name" value="Metalloproteases ('zincins'), catalytic domain"/>
    <property type="match status" value="1"/>
</dbReference>
<evidence type="ECO:0000313" key="22">
    <source>
        <dbReference type="EMBL" id="AHW57924.1"/>
    </source>
</evidence>
<evidence type="ECO:0000259" key="19">
    <source>
        <dbReference type="Pfam" id="PF01433"/>
    </source>
</evidence>
<feature type="active site" description="Proton acceptor" evidence="15">
    <location>
        <position position="378"/>
    </location>
</feature>
<evidence type="ECO:0000256" key="16">
    <source>
        <dbReference type="PIRSR" id="PIRSR634016-3"/>
    </source>
</evidence>
<keyword evidence="8 18" id="KW-0732">Signal</keyword>
<keyword evidence="14" id="KW-0449">Lipoprotein</keyword>
<comment type="similarity">
    <text evidence="2">Belongs to the peptidase M1 family.</text>
</comment>
<dbReference type="GO" id="GO:0042277">
    <property type="term" value="F:peptide binding"/>
    <property type="evidence" value="ECO:0007669"/>
    <property type="project" value="TreeGrafter"/>
</dbReference>
<feature type="domain" description="Aminopeptidase N-like N-terminal" evidence="21">
    <location>
        <begin position="70"/>
        <end position="264"/>
    </location>
</feature>
<evidence type="ECO:0000259" key="20">
    <source>
        <dbReference type="Pfam" id="PF11838"/>
    </source>
</evidence>